<gene>
    <name evidence="1" type="ORF">BU14_0334s0012</name>
</gene>
<reference evidence="1 2" key="1">
    <citation type="submission" date="2017-03" db="EMBL/GenBank/DDBJ databases">
        <title>WGS assembly of Porphyra umbilicalis.</title>
        <authorList>
            <person name="Brawley S.H."/>
            <person name="Blouin N.A."/>
            <person name="Ficko-Blean E."/>
            <person name="Wheeler G.L."/>
            <person name="Lohr M."/>
            <person name="Goodson H.V."/>
            <person name="Jenkins J.W."/>
            <person name="Blaby-Haas C.E."/>
            <person name="Helliwell K.E."/>
            <person name="Chan C."/>
            <person name="Marriage T."/>
            <person name="Bhattacharya D."/>
            <person name="Klein A.S."/>
            <person name="Badis Y."/>
            <person name="Brodie J."/>
            <person name="Cao Y."/>
            <person name="Collen J."/>
            <person name="Dittami S.M."/>
            <person name="Gachon C.M."/>
            <person name="Green B.R."/>
            <person name="Karpowicz S."/>
            <person name="Kim J.W."/>
            <person name="Kudahl U."/>
            <person name="Lin S."/>
            <person name="Michel G."/>
            <person name="Mittag M."/>
            <person name="Olson B.J."/>
            <person name="Pangilinan J."/>
            <person name="Peng Y."/>
            <person name="Qiu H."/>
            <person name="Shu S."/>
            <person name="Singer J.T."/>
            <person name="Smith A.G."/>
            <person name="Sprecher B.N."/>
            <person name="Wagner V."/>
            <person name="Wang W."/>
            <person name="Wang Z.-Y."/>
            <person name="Yan J."/>
            <person name="Yarish C."/>
            <person name="Zoeuner-Riek S."/>
            <person name="Zhuang Y."/>
            <person name="Zou Y."/>
            <person name="Lindquist E.A."/>
            <person name="Grimwood J."/>
            <person name="Barry K."/>
            <person name="Rokhsar D.S."/>
            <person name="Schmutz J."/>
            <person name="Stiller J.W."/>
            <person name="Grossman A.R."/>
            <person name="Prochnik S.E."/>
        </authorList>
    </citation>
    <scope>NUCLEOTIDE SEQUENCE [LARGE SCALE GENOMIC DNA]</scope>
    <source>
        <strain evidence="1">4086291</strain>
    </source>
</reference>
<protein>
    <submittedName>
        <fullName evidence="1">Uncharacterized protein</fullName>
    </submittedName>
</protein>
<sequence>MSLLRAAGVAARSVSAAAGPSVARRTAIVATVSKASDTSAMDFAAPASFDVAATGRRAAADLRTFFMDGESKIELDEADRAAVVSSVRATAAGLSADSTLDVNAAVASVGVKDSYKLSDLTYFDVFQKARKA</sequence>
<keyword evidence="2" id="KW-1185">Reference proteome</keyword>
<accession>A0A1X6NYJ4</accession>
<name>A0A1X6NYJ4_PORUM</name>
<organism evidence="1 2">
    <name type="scientific">Porphyra umbilicalis</name>
    <name type="common">Purple laver</name>
    <name type="synonym">Red alga</name>
    <dbReference type="NCBI Taxonomy" id="2786"/>
    <lineage>
        <taxon>Eukaryota</taxon>
        <taxon>Rhodophyta</taxon>
        <taxon>Bangiophyceae</taxon>
        <taxon>Bangiales</taxon>
        <taxon>Bangiaceae</taxon>
        <taxon>Porphyra</taxon>
    </lineage>
</organism>
<evidence type="ECO:0000313" key="2">
    <source>
        <dbReference type="Proteomes" id="UP000218209"/>
    </source>
</evidence>
<dbReference type="EMBL" id="KV918986">
    <property type="protein sequence ID" value="OSX73610.1"/>
    <property type="molecule type" value="Genomic_DNA"/>
</dbReference>
<proteinExistence type="predicted"/>
<dbReference type="AlphaFoldDB" id="A0A1X6NYJ4"/>
<dbReference type="Proteomes" id="UP000218209">
    <property type="component" value="Unassembled WGS sequence"/>
</dbReference>
<evidence type="ECO:0000313" key="1">
    <source>
        <dbReference type="EMBL" id="OSX73610.1"/>
    </source>
</evidence>